<evidence type="ECO:0000313" key="9">
    <source>
        <dbReference type="EMBL" id="MFC3715140.1"/>
    </source>
</evidence>
<keyword evidence="4 6" id="KW-0862">Zinc</keyword>
<sequence length="265" mass="28640">MSLARSTHYNGGAVFQAASPLAFAARETAEGLGEDGSPEGRDSGTLARFTTAVSARVADRPQHQREALPSMEMQDREKLHAIAQQEYTQIREKVPSKLAVLSSPKLLVLPEKFMARMGGAAAIYFWLCVSPTLLEAPKDVRQAVIAHEWGHIASGHCNATIGSLVGALLYVLISLATPPGSFWPLVNLVLLGLMFSAIFWALHGHRELEADEKAADAVGAANMAHGLRWIIDRMRNGEQTDLVKERLRRLDARAAAEAGAQAQAA</sequence>
<keyword evidence="7" id="KW-0812">Transmembrane</keyword>
<feature type="transmembrane region" description="Helical" evidence="7">
    <location>
        <begin position="182"/>
        <end position="202"/>
    </location>
</feature>
<dbReference type="Proteomes" id="UP001595705">
    <property type="component" value="Unassembled WGS sequence"/>
</dbReference>
<evidence type="ECO:0000256" key="1">
    <source>
        <dbReference type="ARBA" id="ARBA00022670"/>
    </source>
</evidence>
<dbReference type="EMBL" id="JBHRYA010000002">
    <property type="protein sequence ID" value="MFC3715140.1"/>
    <property type="molecule type" value="Genomic_DNA"/>
</dbReference>
<name>A0ABV7XG37_9GAMM</name>
<feature type="domain" description="Peptidase M48" evidence="8">
    <location>
        <begin position="129"/>
        <end position="223"/>
    </location>
</feature>
<evidence type="ECO:0000256" key="5">
    <source>
        <dbReference type="ARBA" id="ARBA00023049"/>
    </source>
</evidence>
<keyword evidence="1 6" id="KW-0645">Protease</keyword>
<feature type="transmembrane region" description="Helical" evidence="7">
    <location>
        <begin position="155"/>
        <end position="176"/>
    </location>
</feature>
<evidence type="ECO:0000313" key="10">
    <source>
        <dbReference type="Proteomes" id="UP001595705"/>
    </source>
</evidence>
<keyword evidence="5 6" id="KW-0482">Metalloprotease</keyword>
<keyword evidence="3 6" id="KW-0378">Hydrolase</keyword>
<keyword evidence="7" id="KW-0472">Membrane</keyword>
<evidence type="ECO:0000256" key="6">
    <source>
        <dbReference type="RuleBase" id="RU003983"/>
    </source>
</evidence>
<evidence type="ECO:0000256" key="4">
    <source>
        <dbReference type="ARBA" id="ARBA00022833"/>
    </source>
</evidence>
<keyword evidence="2" id="KW-0479">Metal-binding</keyword>
<accession>A0ABV7XG37</accession>
<comment type="caution">
    <text evidence="9">The sequence shown here is derived from an EMBL/GenBank/DDBJ whole genome shotgun (WGS) entry which is preliminary data.</text>
</comment>
<evidence type="ECO:0000256" key="7">
    <source>
        <dbReference type="SAM" id="Phobius"/>
    </source>
</evidence>
<evidence type="ECO:0000259" key="8">
    <source>
        <dbReference type="Pfam" id="PF01435"/>
    </source>
</evidence>
<comment type="similarity">
    <text evidence="6">Belongs to the peptidase M48 family.</text>
</comment>
<protein>
    <submittedName>
        <fullName evidence="9">M48 family metalloprotease</fullName>
        <ecNumber evidence="9">3.4.24.-</ecNumber>
    </submittedName>
</protein>
<dbReference type="GO" id="GO:0008237">
    <property type="term" value="F:metallopeptidase activity"/>
    <property type="evidence" value="ECO:0007669"/>
    <property type="project" value="UniProtKB-KW"/>
</dbReference>
<keyword evidence="10" id="KW-1185">Reference proteome</keyword>
<organism evidence="9 10">
    <name type="scientific">Luteimonas soli</name>
    <dbReference type="NCBI Taxonomy" id="1648966"/>
    <lineage>
        <taxon>Bacteria</taxon>
        <taxon>Pseudomonadati</taxon>
        <taxon>Pseudomonadota</taxon>
        <taxon>Gammaproteobacteria</taxon>
        <taxon>Lysobacterales</taxon>
        <taxon>Lysobacteraceae</taxon>
        <taxon>Luteimonas</taxon>
    </lineage>
</organism>
<evidence type="ECO:0000256" key="3">
    <source>
        <dbReference type="ARBA" id="ARBA00022801"/>
    </source>
</evidence>
<comment type="cofactor">
    <cofactor evidence="6">
        <name>Zn(2+)</name>
        <dbReference type="ChEBI" id="CHEBI:29105"/>
    </cofactor>
    <text evidence="6">Binds 1 zinc ion per subunit.</text>
</comment>
<dbReference type="InterPro" id="IPR001915">
    <property type="entry name" value="Peptidase_M48"/>
</dbReference>
<evidence type="ECO:0000256" key="2">
    <source>
        <dbReference type="ARBA" id="ARBA00022723"/>
    </source>
</evidence>
<keyword evidence="7" id="KW-1133">Transmembrane helix</keyword>
<gene>
    <name evidence="9" type="ORF">ACFONC_03120</name>
</gene>
<proteinExistence type="inferred from homology"/>
<dbReference type="Pfam" id="PF01435">
    <property type="entry name" value="Peptidase_M48"/>
    <property type="match status" value="1"/>
</dbReference>
<reference evidence="10" key="1">
    <citation type="journal article" date="2019" name="Int. J. Syst. Evol. Microbiol.">
        <title>The Global Catalogue of Microorganisms (GCM) 10K type strain sequencing project: providing services to taxonomists for standard genome sequencing and annotation.</title>
        <authorList>
            <consortium name="The Broad Institute Genomics Platform"/>
            <consortium name="The Broad Institute Genome Sequencing Center for Infectious Disease"/>
            <person name="Wu L."/>
            <person name="Ma J."/>
        </authorList>
    </citation>
    <scope>NUCLEOTIDE SEQUENCE [LARGE SCALE GENOMIC DNA]</scope>
    <source>
        <strain evidence="10">KCTC 42441</strain>
    </source>
</reference>
<dbReference type="EC" id="3.4.24.-" evidence="9"/>